<dbReference type="EMBL" id="JABFUD020000004">
    <property type="protein sequence ID" value="KAI5080825.1"/>
    <property type="molecule type" value="Genomic_DNA"/>
</dbReference>
<evidence type="ECO:0008006" key="4">
    <source>
        <dbReference type="Google" id="ProtNLM"/>
    </source>
</evidence>
<dbReference type="PANTHER" id="PTHR31446">
    <property type="entry name" value="ACID PHOSPHATASE/VANADIUM-DEPENDENT HALOPEROXIDASE-RELATED PROTEIN"/>
    <property type="match status" value="1"/>
</dbReference>
<protein>
    <recommendedName>
        <fullName evidence="4">Acid phosphatase/vanadium-dependent haloperoxidase-related protein</fullName>
    </recommendedName>
</protein>
<evidence type="ECO:0000256" key="1">
    <source>
        <dbReference type="SAM" id="MobiDB-lite"/>
    </source>
</evidence>
<evidence type="ECO:0000313" key="2">
    <source>
        <dbReference type="EMBL" id="KAI5080825.1"/>
    </source>
</evidence>
<sequence>MLRGGSSRSALDSLHLPSPSSKTISSSSLHSSSLQPLILRRSQGHGLCARSRCQPTLALLADTNIQDLSNNQVLVSVLTASLIGQALKPITAAVQGKGFNWKLLFASGGMPSSHSACVTAACTSIALERGLADSLFGLSLIFAGIVMYDAQGVRRAVGKQAEVINTIVVRTDSKPSTVYQQSLAINQQADLQPAEASMKSGSYSNQRRSSTMAPMSDEQLLSENSTINDILTKGSSYQRSQKFAETAKKLPSVEAGDVNVQEIGDLDGWRHIPLKESVGHTKLEVFVGALWGIICTLALSNFLLEFP</sequence>
<evidence type="ECO:0000313" key="3">
    <source>
        <dbReference type="Proteomes" id="UP000886520"/>
    </source>
</evidence>
<dbReference type="OrthoDB" id="1909848at2759"/>
<gene>
    <name evidence="2" type="ORF">GOP47_0004008</name>
</gene>
<feature type="compositionally biased region" description="Polar residues" evidence="1">
    <location>
        <begin position="1"/>
        <end position="10"/>
    </location>
</feature>
<organism evidence="2 3">
    <name type="scientific">Adiantum capillus-veneris</name>
    <name type="common">Maidenhair fern</name>
    <dbReference type="NCBI Taxonomy" id="13818"/>
    <lineage>
        <taxon>Eukaryota</taxon>
        <taxon>Viridiplantae</taxon>
        <taxon>Streptophyta</taxon>
        <taxon>Embryophyta</taxon>
        <taxon>Tracheophyta</taxon>
        <taxon>Polypodiopsida</taxon>
        <taxon>Polypodiidae</taxon>
        <taxon>Polypodiales</taxon>
        <taxon>Pteridineae</taxon>
        <taxon>Pteridaceae</taxon>
        <taxon>Vittarioideae</taxon>
        <taxon>Adiantum</taxon>
    </lineage>
</organism>
<feature type="region of interest" description="Disordered" evidence="1">
    <location>
        <begin position="1"/>
        <end position="28"/>
    </location>
</feature>
<reference evidence="2" key="1">
    <citation type="submission" date="2021-01" db="EMBL/GenBank/DDBJ databases">
        <title>Adiantum capillus-veneris genome.</title>
        <authorList>
            <person name="Fang Y."/>
            <person name="Liao Q."/>
        </authorList>
    </citation>
    <scope>NUCLEOTIDE SEQUENCE</scope>
    <source>
        <strain evidence="2">H3</strain>
        <tissue evidence="2">Leaf</tissue>
    </source>
</reference>
<accession>A0A9D4V7D5</accession>
<feature type="compositionally biased region" description="Low complexity" evidence="1">
    <location>
        <begin position="16"/>
        <end position="28"/>
    </location>
</feature>
<feature type="compositionally biased region" description="Polar residues" evidence="1">
    <location>
        <begin position="199"/>
        <end position="218"/>
    </location>
</feature>
<dbReference type="Proteomes" id="UP000886520">
    <property type="component" value="Chromosome 4"/>
</dbReference>
<keyword evidence="3" id="KW-1185">Reference proteome</keyword>
<proteinExistence type="predicted"/>
<dbReference type="PANTHER" id="PTHR31446:SF2">
    <property type="entry name" value="ACID PHOSPHATASE_VANADIUM-DEPENDENT HALOPEROXIDASE-RELATED PROTEIN"/>
    <property type="match status" value="1"/>
</dbReference>
<comment type="caution">
    <text evidence="2">The sequence shown here is derived from an EMBL/GenBank/DDBJ whole genome shotgun (WGS) entry which is preliminary data.</text>
</comment>
<name>A0A9D4V7D5_ADICA</name>
<dbReference type="InterPro" id="IPR003832">
    <property type="entry name" value="DUF212"/>
</dbReference>
<dbReference type="Pfam" id="PF02681">
    <property type="entry name" value="DUF212"/>
    <property type="match status" value="1"/>
</dbReference>
<dbReference type="AlphaFoldDB" id="A0A9D4V7D5"/>
<feature type="region of interest" description="Disordered" evidence="1">
    <location>
        <begin position="192"/>
        <end position="218"/>
    </location>
</feature>